<evidence type="ECO:0000256" key="2">
    <source>
        <dbReference type="ARBA" id="ARBA00022475"/>
    </source>
</evidence>
<comment type="subcellular location">
    <subcellularLocation>
        <location evidence="1">Cell membrane</location>
    </subcellularLocation>
</comment>
<dbReference type="RefSeq" id="WP_269441941.1">
    <property type="nucleotide sequence ID" value="NZ_CP097463.1"/>
</dbReference>
<evidence type="ECO:0000256" key="4">
    <source>
        <dbReference type="ARBA" id="ARBA00022989"/>
    </source>
</evidence>
<keyword evidence="8" id="KW-0966">Cell projection</keyword>
<name>A0ABY7JTS4_9ACTN</name>
<feature type="compositionally biased region" description="Low complexity" evidence="6">
    <location>
        <begin position="89"/>
        <end position="111"/>
    </location>
</feature>
<feature type="compositionally biased region" description="Basic and acidic residues" evidence="6">
    <location>
        <begin position="114"/>
        <end position="136"/>
    </location>
</feature>
<feature type="transmembrane region" description="Helical" evidence="7">
    <location>
        <begin position="6"/>
        <end position="25"/>
    </location>
</feature>
<evidence type="ECO:0000256" key="1">
    <source>
        <dbReference type="ARBA" id="ARBA00004236"/>
    </source>
</evidence>
<reference evidence="8" key="1">
    <citation type="submission" date="2022-05" db="EMBL/GenBank/DDBJ databases">
        <title>Jatrophihabitans sp. SB3-54 whole genome sequence.</title>
        <authorList>
            <person name="Suh M.K."/>
            <person name="Eom M.K."/>
            <person name="Kim J.S."/>
            <person name="Kim H.S."/>
            <person name="Do H.E."/>
            <person name="Shin Y.K."/>
            <person name="Lee J.-S."/>
        </authorList>
    </citation>
    <scope>NUCLEOTIDE SEQUENCE</scope>
    <source>
        <strain evidence="8">SB3-54</strain>
    </source>
</reference>
<evidence type="ECO:0000313" key="9">
    <source>
        <dbReference type="Proteomes" id="UP001164693"/>
    </source>
</evidence>
<dbReference type="Pfam" id="PF04347">
    <property type="entry name" value="FliO"/>
    <property type="match status" value="1"/>
</dbReference>
<evidence type="ECO:0000256" key="5">
    <source>
        <dbReference type="ARBA" id="ARBA00023136"/>
    </source>
</evidence>
<feature type="region of interest" description="Disordered" evidence="6">
    <location>
        <begin position="89"/>
        <end position="146"/>
    </location>
</feature>
<proteinExistence type="predicted"/>
<evidence type="ECO:0000256" key="3">
    <source>
        <dbReference type="ARBA" id="ARBA00022692"/>
    </source>
</evidence>
<evidence type="ECO:0000313" key="8">
    <source>
        <dbReference type="EMBL" id="WAX55430.1"/>
    </source>
</evidence>
<organism evidence="8 9">
    <name type="scientific">Jatrophihabitans cynanchi</name>
    <dbReference type="NCBI Taxonomy" id="2944128"/>
    <lineage>
        <taxon>Bacteria</taxon>
        <taxon>Bacillati</taxon>
        <taxon>Actinomycetota</taxon>
        <taxon>Actinomycetes</taxon>
        <taxon>Jatrophihabitantales</taxon>
        <taxon>Jatrophihabitantaceae</taxon>
        <taxon>Jatrophihabitans</taxon>
    </lineage>
</organism>
<evidence type="ECO:0000256" key="7">
    <source>
        <dbReference type="SAM" id="Phobius"/>
    </source>
</evidence>
<dbReference type="InterPro" id="IPR022781">
    <property type="entry name" value="Flagellar_biosynth_FliO"/>
</dbReference>
<keyword evidence="8" id="KW-0282">Flagellum</keyword>
<protein>
    <submittedName>
        <fullName evidence="8">Flagellar biosynthetic protein FliO</fullName>
    </submittedName>
</protein>
<sequence length="165" mass="17706">MNTVAVVGRLLLSLAFVLGLMWLIARRVKRGPGGRGRGGRIIDVLSRQQLSRSASVAVVRVMDQALIVGVTDGQITVLGETDLQAAEASLQAAEPARPARTLRPARAARPARPARPEPARVPRTRPEPAERPERAGRPALAGSALSLSTWKQTVESLRDLTARKT</sequence>
<dbReference type="Proteomes" id="UP001164693">
    <property type="component" value="Chromosome"/>
</dbReference>
<gene>
    <name evidence="8" type="ORF">M6B22_12835</name>
</gene>
<keyword evidence="8" id="KW-0969">Cilium</keyword>
<keyword evidence="9" id="KW-1185">Reference proteome</keyword>
<dbReference type="EMBL" id="CP097463">
    <property type="protein sequence ID" value="WAX55430.1"/>
    <property type="molecule type" value="Genomic_DNA"/>
</dbReference>
<keyword evidence="5 7" id="KW-0472">Membrane</keyword>
<accession>A0ABY7JTS4</accession>
<keyword evidence="3 7" id="KW-0812">Transmembrane</keyword>
<keyword evidence="2" id="KW-1003">Cell membrane</keyword>
<keyword evidence="4 7" id="KW-1133">Transmembrane helix</keyword>
<evidence type="ECO:0000256" key="6">
    <source>
        <dbReference type="SAM" id="MobiDB-lite"/>
    </source>
</evidence>